<protein>
    <submittedName>
        <fullName evidence="1">Uncharacterized protein</fullName>
    </submittedName>
</protein>
<reference evidence="1" key="1">
    <citation type="submission" date="2020-01" db="EMBL/GenBank/DDBJ databases">
        <authorList>
            <person name="Mishra B."/>
        </authorList>
    </citation>
    <scope>NUCLEOTIDE SEQUENCE [LARGE SCALE GENOMIC DNA]</scope>
</reference>
<evidence type="ECO:0000313" key="1">
    <source>
        <dbReference type="EMBL" id="CAA7021520.1"/>
    </source>
</evidence>
<name>A0A6D2I7Z7_9BRAS</name>
<dbReference type="EMBL" id="CACVBM020000621">
    <property type="protein sequence ID" value="CAA7021520.1"/>
    <property type="molecule type" value="Genomic_DNA"/>
</dbReference>
<comment type="caution">
    <text evidence="1">The sequence shown here is derived from an EMBL/GenBank/DDBJ whole genome shotgun (WGS) entry which is preliminary data.</text>
</comment>
<gene>
    <name evidence="1" type="ORF">MERR_LOCUS8755</name>
</gene>
<dbReference type="OrthoDB" id="1066029at2759"/>
<dbReference type="Proteomes" id="UP000467841">
    <property type="component" value="Unassembled WGS sequence"/>
</dbReference>
<evidence type="ECO:0000313" key="2">
    <source>
        <dbReference type="Proteomes" id="UP000467841"/>
    </source>
</evidence>
<organism evidence="1 2">
    <name type="scientific">Microthlaspi erraticum</name>
    <dbReference type="NCBI Taxonomy" id="1685480"/>
    <lineage>
        <taxon>Eukaryota</taxon>
        <taxon>Viridiplantae</taxon>
        <taxon>Streptophyta</taxon>
        <taxon>Embryophyta</taxon>
        <taxon>Tracheophyta</taxon>
        <taxon>Spermatophyta</taxon>
        <taxon>Magnoliopsida</taxon>
        <taxon>eudicotyledons</taxon>
        <taxon>Gunneridae</taxon>
        <taxon>Pentapetalae</taxon>
        <taxon>rosids</taxon>
        <taxon>malvids</taxon>
        <taxon>Brassicales</taxon>
        <taxon>Brassicaceae</taxon>
        <taxon>Coluteocarpeae</taxon>
        <taxon>Microthlaspi</taxon>
    </lineage>
</organism>
<accession>A0A6D2I7Z7</accession>
<keyword evidence="2" id="KW-1185">Reference proteome</keyword>
<dbReference type="AlphaFoldDB" id="A0A6D2I7Z7"/>
<proteinExistence type="predicted"/>
<sequence length="185" mass="21648">MMTRWFFKGRRLSSKHNHPLTIAVEKKINRRIEKGKAFTIQQIDATRFVVGGDIYECVVDLAKRTRTCAKYDLQKITYRHAIPAIFAIGKQPHEYTGEMWKTQLWRIGYEEALNPIGVPEDAWSVPQVVEQEIVSCPESRRAAGWRRKRRFEFVEDKIRSQEKKTHKCSRCDTPGHNRATCDMPI</sequence>